<dbReference type="PANTHER" id="PTHR43238">
    <property type="entry name" value="GDP-L-FUCOSE SYNTHASE"/>
    <property type="match status" value="1"/>
</dbReference>
<protein>
    <recommendedName>
        <fullName evidence="5">GDP-L-fucose synthase</fullName>
        <ecNumber evidence="5">1.1.1.271</ecNumber>
    </recommendedName>
    <alternativeName>
        <fullName evidence="5">GDP-4-keto-6-deoxy-D-mannose-3,5-epimerase-4-reductase</fullName>
    </alternativeName>
</protein>
<dbReference type="GO" id="GO:0042351">
    <property type="term" value="P:'de novo' GDP-L-fucose biosynthetic process"/>
    <property type="evidence" value="ECO:0007669"/>
    <property type="project" value="UniProtKB-UniRule"/>
</dbReference>
<comment type="caution">
    <text evidence="5">Lacks conserved residue(s) required for the propagation of feature annotation.</text>
</comment>
<feature type="binding site" evidence="5">
    <location>
        <begin position="11"/>
        <end position="17"/>
    </location>
    <ligand>
        <name>NADP(+)</name>
        <dbReference type="ChEBI" id="CHEBI:58349"/>
    </ligand>
</feature>
<feature type="domain" description="NAD-dependent epimerase/dehydratase" evidence="6">
    <location>
        <begin position="7"/>
        <end position="231"/>
    </location>
</feature>
<gene>
    <name evidence="5" type="primary">fcl</name>
    <name evidence="7" type="ORF">SAMN02745126_04572</name>
</gene>
<dbReference type="AlphaFoldDB" id="A0A1T4SD99"/>
<comment type="catalytic activity">
    <reaction evidence="5">
        <text>GDP-beta-L-fucose + NADP(+) = GDP-4-dehydro-alpha-D-rhamnose + NADPH + H(+)</text>
        <dbReference type="Rhea" id="RHEA:18885"/>
        <dbReference type="ChEBI" id="CHEBI:15378"/>
        <dbReference type="ChEBI" id="CHEBI:57273"/>
        <dbReference type="ChEBI" id="CHEBI:57783"/>
        <dbReference type="ChEBI" id="CHEBI:57964"/>
        <dbReference type="ChEBI" id="CHEBI:58349"/>
        <dbReference type="EC" id="1.1.1.271"/>
    </reaction>
</comment>
<feature type="binding site" evidence="5">
    <location>
        <position position="189"/>
    </location>
    <ligand>
        <name>substrate</name>
    </ligand>
</feature>
<feature type="binding site" evidence="5">
    <location>
        <position position="210"/>
    </location>
    <ligand>
        <name>substrate</name>
    </ligand>
</feature>
<feature type="binding site" evidence="5">
    <location>
        <position position="142"/>
    </location>
    <ligand>
        <name>NADP(+)</name>
        <dbReference type="ChEBI" id="CHEBI:58349"/>
    </ligand>
</feature>
<proteinExistence type="inferred from homology"/>
<sequence>MTPETRIMITGAGGMVGTTLARHLAREGFTNLIPVYRDECDLSDRESTERLFAQTRPEHVFHAAGRVYGILGNMLNQGLSFYDNVVINTNVVEAARKYAVEKITVMGTGAVYPYPPPGVPLKEDMIHYGVPHASERAYANAKRAMLMMLEAYQESYGLRWAYVVSCNLFGPHDRFDVQLGHVVPSLIKKFHDARESGTDVVVWGDGSARRDFMYSRDAARAFQTIMEEVDGPVNLGSGNVLSIGEIVAMIGKISGMTDRIRWDRTKPNGQEYRKYDLSRIGATSFRCRFSIADGLRETWEWYCTEERHKTGPVAPAARQAAVE</sequence>
<evidence type="ECO:0000313" key="7">
    <source>
        <dbReference type="EMBL" id="SKA25821.1"/>
    </source>
</evidence>
<dbReference type="PANTHER" id="PTHR43238:SF1">
    <property type="entry name" value="GDP-L-FUCOSE SYNTHASE"/>
    <property type="match status" value="1"/>
</dbReference>
<evidence type="ECO:0000256" key="3">
    <source>
        <dbReference type="ARBA" id="ARBA00023002"/>
    </source>
</evidence>
<feature type="binding site" evidence="5">
    <location>
        <position position="181"/>
    </location>
    <ligand>
        <name>NADP(+)</name>
        <dbReference type="ChEBI" id="CHEBI:58349"/>
    </ligand>
</feature>
<dbReference type="InterPro" id="IPR001509">
    <property type="entry name" value="Epimerase_deHydtase"/>
</dbReference>
<feature type="active site" description="Proton donor/acceptor" evidence="5">
    <location>
        <position position="138"/>
    </location>
</feature>
<dbReference type="OrthoDB" id="9811425at2"/>
<dbReference type="EMBL" id="FUWJ01000007">
    <property type="protein sequence ID" value="SKA25821.1"/>
    <property type="molecule type" value="Genomic_DNA"/>
</dbReference>
<dbReference type="UniPathway" id="UPA00128">
    <property type="reaction ID" value="UER00191"/>
</dbReference>
<dbReference type="Proteomes" id="UP000190092">
    <property type="component" value="Unassembled WGS sequence"/>
</dbReference>
<evidence type="ECO:0000256" key="4">
    <source>
        <dbReference type="ARBA" id="ARBA00023235"/>
    </source>
</evidence>
<evidence type="ECO:0000256" key="2">
    <source>
        <dbReference type="ARBA" id="ARBA00022857"/>
    </source>
</evidence>
<comment type="function">
    <text evidence="5">Catalyzes the two-step NADP-dependent conversion of GDP-4-dehydro-6-deoxy-D-mannose to GDP-fucose, involving an epimerase and a reductase reaction.</text>
</comment>
<dbReference type="HAMAP" id="MF_00956">
    <property type="entry name" value="GDP_fucose_synth"/>
    <property type="match status" value="1"/>
</dbReference>
<keyword evidence="8" id="KW-1185">Reference proteome</keyword>
<accession>A0A1T4SD99</accession>
<evidence type="ECO:0000313" key="8">
    <source>
        <dbReference type="Proteomes" id="UP000190092"/>
    </source>
</evidence>
<keyword evidence="5" id="KW-0511">Multifunctional enzyme</keyword>
<comment type="pathway">
    <text evidence="5">Nucleotide-sugar biosynthesis; GDP-L-fucose biosynthesis via de novo pathway; GDP-L-fucose from GDP-alpha-D-mannose: step 2/2.</text>
</comment>
<feature type="binding site" evidence="5">
    <location>
        <position position="203"/>
    </location>
    <ligand>
        <name>substrate</name>
    </ligand>
</feature>
<comment type="similarity">
    <text evidence="1 5">Belongs to the NAD(P)-dependent epimerase/dehydratase family. Fucose synthase subfamily.</text>
</comment>
<dbReference type="InterPro" id="IPR036291">
    <property type="entry name" value="NAD(P)-bd_dom_sf"/>
</dbReference>
<dbReference type="GO" id="GO:0070401">
    <property type="term" value="F:NADP+ binding"/>
    <property type="evidence" value="ECO:0007669"/>
    <property type="project" value="UniProtKB-UniRule"/>
</dbReference>
<evidence type="ECO:0000256" key="1">
    <source>
        <dbReference type="ARBA" id="ARBA00005959"/>
    </source>
</evidence>
<dbReference type="Gene3D" id="3.90.25.10">
    <property type="entry name" value="UDP-galactose 4-epimerase, domain 1"/>
    <property type="match status" value="1"/>
</dbReference>
<feature type="site" description="Important for catalytic activity" evidence="5">
    <location>
        <position position="108"/>
    </location>
</feature>
<dbReference type="GO" id="GO:0016853">
    <property type="term" value="F:isomerase activity"/>
    <property type="evidence" value="ECO:0007669"/>
    <property type="project" value="UniProtKB-KW"/>
</dbReference>
<dbReference type="GO" id="GO:0050577">
    <property type="term" value="F:GDP-L-fucose synthase activity"/>
    <property type="evidence" value="ECO:0007669"/>
    <property type="project" value="UniProtKB-UniRule"/>
</dbReference>
<organism evidence="7 8">
    <name type="scientific">Enhydrobacter aerosaccus</name>
    <dbReference type="NCBI Taxonomy" id="225324"/>
    <lineage>
        <taxon>Bacteria</taxon>
        <taxon>Pseudomonadati</taxon>
        <taxon>Pseudomonadota</taxon>
        <taxon>Alphaproteobacteria</taxon>
        <taxon>Hyphomicrobiales</taxon>
        <taxon>Enhydrobacter</taxon>
    </lineage>
</organism>
<name>A0A1T4SD99_9HYPH</name>
<keyword evidence="2 5" id="KW-0521">NADP</keyword>
<reference evidence="8" key="1">
    <citation type="submission" date="2017-02" db="EMBL/GenBank/DDBJ databases">
        <authorList>
            <person name="Varghese N."/>
            <person name="Submissions S."/>
        </authorList>
    </citation>
    <scope>NUCLEOTIDE SEQUENCE [LARGE SCALE GENOMIC DNA]</scope>
    <source>
        <strain evidence="8">ATCC 27094</strain>
    </source>
</reference>
<dbReference type="SUPFAM" id="SSF51735">
    <property type="entry name" value="NAD(P)-binding Rossmann-fold domains"/>
    <property type="match status" value="1"/>
</dbReference>
<keyword evidence="3 5" id="KW-0560">Oxidoreductase</keyword>
<dbReference type="InterPro" id="IPR028614">
    <property type="entry name" value="GDP_fucose/colitose_synth"/>
</dbReference>
<evidence type="ECO:0000259" key="6">
    <source>
        <dbReference type="Pfam" id="PF01370"/>
    </source>
</evidence>
<dbReference type="STRING" id="225324.SAMN02745126_04572"/>
<dbReference type="Gene3D" id="3.40.50.720">
    <property type="entry name" value="NAD(P)-binding Rossmann-like Domain"/>
    <property type="match status" value="1"/>
</dbReference>
<keyword evidence="4 5" id="KW-0413">Isomerase</keyword>
<evidence type="ECO:0000256" key="5">
    <source>
        <dbReference type="HAMAP-Rule" id="MF_00956"/>
    </source>
</evidence>
<dbReference type="Pfam" id="PF01370">
    <property type="entry name" value="Epimerase"/>
    <property type="match status" value="1"/>
</dbReference>
<dbReference type="EC" id="1.1.1.271" evidence="5"/>